<name>A0ABT3R9G1_9HYPH</name>
<dbReference type="Gene3D" id="1.20.1600.10">
    <property type="entry name" value="Outer membrane efflux proteins (OEP)"/>
    <property type="match status" value="1"/>
</dbReference>
<sequence length="506" mass="54951">MRKLRAIGVVLTTAVLLAGCVSQEQIAAYSDQYPGFQTVASGTAAASGQKETVWIQNAEQARQTADRVQSLVHKKVISADTAVQVALLNNRGLQASYAGLGLSAAEAWQQTMLENPVVSVGLLGLAHPEVGALRAVESIIVANILSLMTQKRRVDIADTRFRQAQATAIEDTLALAAQTRRAWIDAVSAFETVAYLNQAQAAADAASELAQKLGETGALPKAGQAREHAFFAELTGQKAEARLQARLAKERLTRLMGLWGQDVDYFVPDSLPPLPGALRNLPGIETDALRSRIDLQVARLELEAVARQYRLTEATRYVSDLELTVGIEAEREIETEYELDGSELHEEKSEKTIATPQIELEFAIPIFDSGRARMRKGEFAYLQAANRLAEKAVNIRSEARSAYTAYRSTHEIARHYRDAVLPLRKAIEEESLLTYNGMITSTFDLLADTRARINTLLMAANARKNFWVAEADLAAAIHGGGARNSASPGGPAMMADAGGEATDDFF</sequence>
<dbReference type="SUPFAM" id="SSF56954">
    <property type="entry name" value="Outer membrane efflux proteins (OEP)"/>
    <property type="match status" value="1"/>
</dbReference>
<evidence type="ECO:0000256" key="1">
    <source>
        <dbReference type="SAM" id="SignalP"/>
    </source>
</evidence>
<dbReference type="PANTHER" id="PTHR30203:SF24">
    <property type="entry name" value="BLR4935 PROTEIN"/>
    <property type="match status" value="1"/>
</dbReference>
<evidence type="ECO:0000313" key="2">
    <source>
        <dbReference type="EMBL" id="MCX2725740.1"/>
    </source>
</evidence>
<dbReference type="RefSeq" id="WP_265966880.1">
    <property type="nucleotide sequence ID" value="NZ_JAPEVI010000003.1"/>
</dbReference>
<accession>A0ABT3R9G1</accession>
<comment type="caution">
    <text evidence="2">The sequence shown here is derived from an EMBL/GenBank/DDBJ whole genome shotgun (WGS) entry which is preliminary data.</text>
</comment>
<dbReference type="PANTHER" id="PTHR30203">
    <property type="entry name" value="OUTER MEMBRANE CATION EFFLUX PROTEIN"/>
    <property type="match status" value="1"/>
</dbReference>
<keyword evidence="3" id="KW-1185">Reference proteome</keyword>
<organism evidence="2 3">
    <name type="scientific">Roseibium salinum</name>
    <dbReference type="NCBI Taxonomy" id="1604349"/>
    <lineage>
        <taxon>Bacteria</taxon>
        <taxon>Pseudomonadati</taxon>
        <taxon>Pseudomonadota</taxon>
        <taxon>Alphaproteobacteria</taxon>
        <taxon>Hyphomicrobiales</taxon>
        <taxon>Stappiaceae</taxon>
        <taxon>Roseibium</taxon>
    </lineage>
</organism>
<protein>
    <submittedName>
        <fullName evidence="2">TolC family protein</fullName>
    </submittedName>
</protein>
<keyword evidence="1" id="KW-0732">Signal</keyword>
<evidence type="ECO:0000313" key="3">
    <source>
        <dbReference type="Proteomes" id="UP001300261"/>
    </source>
</evidence>
<feature type="signal peptide" evidence="1">
    <location>
        <begin position="1"/>
        <end position="27"/>
    </location>
</feature>
<gene>
    <name evidence="2" type="ORF">ON753_25835</name>
</gene>
<reference evidence="2 3" key="1">
    <citation type="journal article" date="2016" name="Int. J. Syst. Evol. Microbiol.">
        <title>Labrenzia salina sp. nov., isolated from the rhizosphere of the halophyte Arthrocnemum macrostachyum.</title>
        <authorList>
            <person name="Camacho M."/>
            <person name="Redondo-Gomez S."/>
            <person name="Rodriguez-Llorente I."/>
            <person name="Rohde M."/>
            <person name="Sproer C."/>
            <person name="Schumann P."/>
            <person name="Klenk H.P."/>
            <person name="Montero-Calasanz M.D.C."/>
        </authorList>
    </citation>
    <scope>NUCLEOTIDE SEQUENCE [LARGE SCALE GENOMIC DNA]</scope>
    <source>
        <strain evidence="2 3">DSM 29163</strain>
    </source>
</reference>
<dbReference type="PROSITE" id="PS51257">
    <property type="entry name" value="PROKAR_LIPOPROTEIN"/>
    <property type="match status" value="1"/>
</dbReference>
<dbReference type="Proteomes" id="UP001300261">
    <property type="component" value="Unassembled WGS sequence"/>
</dbReference>
<dbReference type="InterPro" id="IPR010131">
    <property type="entry name" value="MdtP/NodT-like"/>
</dbReference>
<feature type="chain" id="PRO_5046703834" evidence="1">
    <location>
        <begin position="28"/>
        <end position="506"/>
    </location>
</feature>
<dbReference type="EMBL" id="JAPEVI010000003">
    <property type="protein sequence ID" value="MCX2725740.1"/>
    <property type="molecule type" value="Genomic_DNA"/>
</dbReference>
<proteinExistence type="predicted"/>